<evidence type="ECO:0000313" key="1">
    <source>
        <dbReference type="EMBL" id="MFL9879771.1"/>
    </source>
</evidence>
<sequence length="275" mass="30519">MNLEKIKAYRSSEAPLTQLERMLASIRISPSRLSNIVIIGPPWIEKAFYNELVACRWAYYQGNTPTITTGRANAIKHLKKMAKRSFSAEAVHALTFTMKRKQYGLLGGVKTVWANTMPQFLGGGRHRADIVVVGEPDVFDVKLKELANFIQGLERGGILQEGAVKIVDGKFVVNASRPILLDLDATVDEVYSPMRFRVIQEEERQRQDKARIAEYLSSKAEYHSEEVFQGFAESSLPEMSADSGPLVNPATGLPMVQGGQIDVGGNTYGFDNSHI</sequence>
<accession>A0ABW8Z9Y6</accession>
<gene>
    <name evidence="1" type="ORF">PQR63_15330</name>
</gene>
<keyword evidence="2" id="KW-1185">Reference proteome</keyword>
<dbReference type="Proteomes" id="UP001629214">
    <property type="component" value="Unassembled WGS sequence"/>
</dbReference>
<comment type="caution">
    <text evidence="1">The sequence shown here is derived from an EMBL/GenBank/DDBJ whole genome shotgun (WGS) entry which is preliminary data.</text>
</comment>
<reference evidence="1 2" key="1">
    <citation type="journal article" date="2024" name="Chem. Sci.">
        <title>Discovery of megapolipeptins by genome mining of a Burkholderiales bacteria collection.</title>
        <authorList>
            <person name="Paulo B.S."/>
            <person name="Recchia M.J.J."/>
            <person name="Lee S."/>
            <person name="Fergusson C.H."/>
            <person name="Romanowski S.B."/>
            <person name="Hernandez A."/>
            <person name="Krull N."/>
            <person name="Liu D.Y."/>
            <person name="Cavanagh H."/>
            <person name="Bos A."/>
            <person name="Gray C.A."/>
            <person name="Murphy B.T."/>
            <person name="Linington R.G."/>
            <person name="Eustaquio A.S."/>
        </authorList>
    </citation>
    <scope>NUCLEOTIDE SEQUENCE [LARGE SCALE GENOMIC DNA]</scope>
    <source>
        <strain evidence="1 2">RL21-008-BIB-B</strain>
    </source>
</reference>
<proteinExistence type="predicted"/>
<evidence type="ECO:0000313" key="2">
    <source>
        <dbReference type="Proteomes" id="UP001629214"/>
    </source>
</evidence>
<dbReference type="EMBL" id="JAQQFR010000009">
    <property type="protein sequence ID" value="MFL9879771.1"/>
    <property type="molecule type" value="Genomic_DNA"/>
</dbReference>
<organism evidence="1 2">
    <name type="scientific">Herbaspirillum rhizosphaerae</name>
    <dbReference type="NCBI Taxonomy" id="346179"/>
    <lineage>
        <taxon>Bacteria</taxon>
        <taxon>Pseudomonadati</taxon>
        <taxon>Pseudomonadota</taxon>
        <taxon>Betaproteobacteria</taxon>
        <taxon>Burkholderiales</taxon>
        <taxon>Oxalobacteraceae</taxon>
        <taxon>Herbaspirillum</taxon>
    </lineage>
</organism>
<protein>
    <submittedName>
        <fullName evidence="1">Uncharacterized protein</fullName>
    </submittedName>
</protein>
<name>A0ABW8Z9Y6_9BURK</name>
<dbReference type="RefSeq" id="WP_408168862.1">
    <property type="nucleotide sequence ID" value="NZ_JAQQFR010000009.1"/>
</dbReference>